<dbReference type="PANTHER" id="PTHR43248">
    <property type="entry name" value="2-SUCCINYL-6-HYDROXY-2,4-CYCLOHEXADIENE-1-CARBOXYLATE SYNTHASE"/>
    <property type="match status" value="1"/>
</dbReference>
<name>A0A8H5G0I4_9AGAR</name>
<protein>
    <recommendedName>
        <fullName evidence="5">Alpha/beta-hydrolase</fullName>
    </recommendedName>
</protein>
<evidence type="ECO:0000313" key="4">
    <source>
        <dbReference type="Proteomes" id="UP000559256"/>
    </source>
</evidence>
<dbReference type="InterPro" id="IPR051601">
    <property type="entry name" value="Serine_prot/Carboxylest_S33"/>
</dbReference>
<reference evidence="3 4" key="1">
    <citation type="journal article" date="2020" name="ISME J.">
        <title>Uncovering the hidden diversity of litter-decomposition mechanisms in mushroom-forming fungi.</title>
        <authorList>
            <person name="Floudas D."/>
            <person name="Bentzer J."/>
            <person name="Ahren D."/>
            <person name="Johansson T."/>
            <person name="Persson P."/>
            <person name="Tunlid A."/>
        </authorList>
    </citation>
    <scope>NUCLEOTIDE SEQUENCE [LARGE SCALE GENOMIC DNA]</scope>
    <source>
        <strain evidence="3 4">CBS 291.85</strain>
    </source>
</reference>
<keyword evidence="4" id="KW-1185">Reference proteome</keyword>
<sequence length="491" mass="56560">MTHDVETYCNKEDIKVIERFFDLPLDHANPSGEKIRVFARNLIPRKKAKTQKEEEELPYLVYLQGGPGFEVGLMGSSGFAGEIHEQGYQIPVKGMVLQDPCVALRIRFVFWSHNPLLTLLAAVGCILQTLWLDPRGTGLSTPITPDTLPSRLKTDQDIADYFKFFRADSIVNDCEVIRKILLGNKEKEEDRKWTIMGQSFGGFCSITYLSFHSEGLKDVFITGGLAPLGDHPDPNYEWTVRKVIRRNEVYYQKYPRDKKRIRDICTFLDGNEVILPSGGRLSVRRFQQLGIDFGMQGGIDRVHQMVLRASNDLELFGKISYKALQTIENSQSFDGNPIYAILHEPLYCQGKSSRWSAHRVVQKHPQYFSWNHIKDLADTEPIYFTGEMIFPEMFDDYKNLRPLKGAAEILARDDSWGPLYDLDQLSRNEVHVTTATYYNDMYVPFELSQETASKIKNTEQYITNQLEHSGIREDPKDLMKRLFRLAKRECD</sequence>
<evidence type="ECO:0000313" key="3">
    <source>
        <dbReference type="EMBL" id="KAF5355453.1"/>
    </source>
</evidence>
<keyword evidence="2" id="KW-0378">Hydrolase</keyword>
<dbReference type="AlphaFoldDB" id="A0A8H5G0I4"/>
<dbReference type="Proteomes" id="UP000559256">
    <property type="component" value="Unassembled WGS sequence"/>
</dbReference>
<dbReference type="OrthoDB" id="1898734at2759"/>
<comment type="similarity">
    <text evidence="1">Belongs to the peptidase S33 family.</text>
</comment>
<evidence type="ECO:0000256" key="1">
    <source>
        <dbReference type="ARBA" id="ARBA00010088"/>
    </source>
</evidence>
<proteinExistence type="inferred from homology"/>
<accession>A0A8H5G0I4</accession>
<dbReference type="PANTHER" id="PTHR43248:SF2">
    <property type="entry name" value="PROLYL AMINOPEPTIDASE"/>
    <property type="match status" value="1"/>
</dbReference>
<gene>
    <name evidence="3" type="ORF">D9758_006293</name>
</gene>
<evidence type="ECO:0008006" key="5">
    <source>
        <dbReference type="Google" id="ProtNLM"/>
    </source>
</evidence>
<dbReference type="InterPro" id="IPR029058">
    <property type="entry name" value="AB_hydrolase_fold"/>
</dbReference>
<dbReference type="GO" id="GO:0016787">
    <property type="term" value="F:hydrolase activity"/>
    <property type="evidence" value="ECO:0007669"/>
    <property type="project" value="UniProtKB-KW"/>
</dbReference>
<comment type="caution">
    <text evidence="3">The sequence shown here is derived from an EMBL/GenBank/DDBJ whole genome shotgun (WGS) entry which is preliminary data.</text>
</comment>
<dbReference type="SUPFAM" id="SSF53474">
    <property type="entry name" value="alpha/beta-Hydrolases"/>
    <property type="match status" value="1"/>
</dbReference>
<dbReference type="EMBL" id="JAACJM010000056">
    <property type="protein sequence ID" value="KAF5355453.1"/>
    <property type="molecule type" value="Genomic_DNA"/>
</dbReference>
<organism evidence="3 4">
    <name type="scientific">Tetrapyrgos nigripes</name>
    <dbReference type="NCBI Taxonomy" id="182062"/>
    <lineage>
        <taxon>Eukaryota</taxon>
        <taxon>Fungi</taxon>
        <taxon>Dikarya</taxon>
        <taxon>Basidiomycota</taxon>
        <taxon>Agaricomycotina</taxon>
        <taxon>Agaricomycetes</taxon>
        <taxon>Agaricomycetidae</taxon>
        <taxon>Agaricales</taxon>
        <taxon>Marasmiineae</taxon>
        <taxon>Marasmiaceae</taxon>
        <taxon>Tetrapyrgos</taxon>
    </lineage>
</organism>
<dbReference type="Gene3D" id="3.40.50.1820">
    <property type="entry name" value="alpha/beta hydrolase"/>
    <property type="match status" value="1"/>
</dbReference>
<evidence type="ECO:0000256" key="2">
    <source>
        <dbReference type="ARBA" id="ARBA00022801"/>
    </source>
</evidence>